<feature type="domain" description="HTH araC/xylS-type" evidence="5">
    <location>
        <begin position="175"/>
        <end position="273"/>
    </location>
</feature>
<evidence type="ECO:0000259" key="5">
    <source>
        <dbReference type="PROSITE" id="PS01124"/>
    </source>
</evidence>
<dbReference type="InterPro" id="IPR018060">
    <property type="entry name" value="HTH_AraC"/>
</dbReference>
<dbReference type="PANTHER" id="PTHR46796:SF14">
    <property type="entry name" value="TRANSCRIPTIONAL REGULATORY PROTEIN"/>
    <property type="match status" value="1"/>
</dbReference>
<keyword evidence="3" id="KW-0010">Activator</keyword>
<dbReference type="SUPFAM" id="SSF46689">
    <property type="entry name" value="Homeodomain-like"/>
    <property type="match status" value="2"/>
</dbReference>
<dbReference type="InterPro" id="IPR003313">
    <property type="entry name" value="AraC-bd"/>
</dbReference>
<dbReference type="Pfam" id="PF02311">
    <property type="entry name" value="AraC_binding"/>
    <property type="match status" value="1"/>
</dbReference>
<keyword evidence="1" id="KW-0805">Transcription regulation</keyword>
<dbReference type="Proteomes" id="UP001595528">
    <property type="component" value="Unassembled WGS sequence"/>
</dbReference>
<gene>
    <name evidence="6" type="ORF">ACFOGJ_30175</name>
</gene>
<evidence type="ECO:0000313" key="7">
    <source>
        <dbReference type="Proteomes" id="UP001595528"/>
    </source>
</evidence>
<accession>A0ABV7LAY8</accession>
<dbReference type="Gene3D" id="1.10.10.60">
    <property type="entry name" value="Homeodomain-like"/>
    <property type="match status" value="2"/>
</dbReference>
<comment type="caution">
    <text evidence="6">The sequence shown here is derived from an EMBL/GenBank/DDBJ whole genome shotgun (WGS) entry which is preliminary data.</text>
</comment>
<dbReference type="PROSITE" id="PS01124">
    <property type="entry name" value="HTH_ARAC_FAMILY_2"/>
    <property type="match status" value="1"/>
</dbReference>
<dbReference type="Pfam" id="PF12833">
    <property type="entry name" value="HTH_18"/>
    <property type="match status" value="1"/>
</dbReference>
<evidence type="ECO:0000256" key="4">
    <source>
        <dbReference type="ARBA" id="ARBA00023163"/>
    </source>
</evidence>
<dbReference type="InterPro" id="IPR018062">
    <property type="entry name" value="HTH_AraC-typ_CS"/>
</dbReference>
<keyword evidence="4" id="KW-0804">Transcription</keyword>
<dbReference type="PANTHER" id="PTHR46796">
    <property type="entry name" value="HTH-TYPE TRANSCRIPTIONAL ACTIVATOR RHAS-RELATED"/>
    <property type="match status" value="1"/>
</dbReference>
<keyword evidence="7" id="KW-1185">Reference proteome</keyword>
<dbReference type="InterPro" id="IPR050204">
    <property type="entry name" value="AraC_XylS_family_regulators"/>
</dbReference>
<dbReference type="InterPro" id="IPR009057">
    <property type="entry name" value="Homeodomain-like_sf"/>
</dbReference>
<dbReference type="SMART" id="SM00342">
    <property type="entry name" value="HTH_ARAC"/>
    <property type="match status" value="1"/>
</dbReference>
<dbReference type="RefSeq" id="WP_379907053.1">
    <property type="nucleotide sequence ID" value="NZ_JBHRTR010000054.1"/>
</dbReference>
<dbReference type="EMBL" id="JBHRTR010000054">
    <property type="protein sequence ID" value="MFC3231553.1"/>
    <property type="molecule type" value="Genomic_DNA"/>
</dbReference>
<proteinExistence type="predicted"/>
<evidence type="ECO:0000256" key="2">
    <source>
        <dbReference type="ARBA" id="ARBA00023125"/>
    </source>
</evidence>
<dbReference type="PROSITE" id="PS00041">
    <property type="entry name" value="HTH_ARAC_FAMILY_1"/>
    <property type="match status" value="1"/>
</dbReference>
<dbReference type="PRINTS" id="PR00032">
    <property type="entry name" value="HTHARAC"/>
</dbReference>
<organism evidence="6 7">
    <name type="scientific">Marinibaculum pumilum</name>
    <dbReference type="NCBI Taxonomy" id="1766165"/>
    <lineage>
        <taxon>Bacteria</taxon>
        <taxon>Pseudomonadati</taxon>
        <taxon>Pseudomonadota</taxon>
        <taxon>Alphaproteobacteria</taxon>
        <taxon>Rhodospirillales</taxon>
        <taxon>Rhodospirillaceae</taxon>
        <taxon>Marinibaculum</taxon>
    </lineage>
</organism>
<evidence type="ECO:0000313" key="6">
    <source>
        <dbReference type="EMBL" id="MFC3231553.1"/>
    </source>
</evidence>
<evidence type="ECO:0000256" key="3">
    <source>
        <dbReference type="ARBA" id="ARBA00023159"/>
    </source>
</evidence>
<reference evidence="7" key="1">
    <citation type="journal article" date="2019" name="Int. J. Syst. Evol. Microbiol.">
        <title>The Global Catalogue of Microorganisms (GCM) 10K type strain sequencing project: providing services to taxonomists for standard genome sequencing and annotation.</title>
        <authorList>
            <consortium name="The Broad Institute Genomics Platform"/>
            <consortium name="The Broad Institute Genome Sequencing Center for Infectious Disease"/>
            <person name="Wu L."/>
            <person name="Ma J."/>
        </authorList>
    </citation>
    <scope>NUCLEOTIDE SEQUENCE [LARGE SCALE GENOMIC DNA]</scope>
    <source>
        <strain evidence="7">KCTC 42964</strain>
    </source>
</reference>
<sequence>MSTTWRPLAEDPRGGWSAVAITCRAGPADRPFEECHGRSCIAVVTKGTFGYRSTLGDAELAPGGVMLGNAGQVYECGHDHSWGDTCIAFHYDEALLDTICRDLPGIRQRRFARPHLPPLESLLPLAAQAEALAAAPDPAALEELALALAGAVLAGQEGAPPVPRSPGAKDRRRVAEALQRLEREQAEPLSLEALAASAGVSSFHFLRSFAAIVGTTPYRYLLRARMQHAAVALRLTAEPVAAIAFDAGFGDLSTFNNRFRRQFGMTPTAWRRQAGRRARIDGQGPAGRSAIQKPSRSFAVTACTVRPDCSCTS</sequence>
<dbReference type="InterPro" id="IPR020449">
    <property type="entry name" value="Tscrpt_reg_AraC-type_HTH"/>
</dbReference>
<keyword evidence="2" id="KW-0238">DNA-binding</keyword>
<evidence type="ECO:0000256" key="1">
    <source>
        <dbReference type="ARBA" id="ARBA00023015"/>
    </source>
</evidence>
<protein>
    <submittedName>
        <fullName evidence="6">Helix-turn-helix transcriptional regulator</fullName>
    </submittedName>
</protein>
<name>A0ABV7LAY8_9PROT</name>